<protein>
    <submittedName>
        <fullName evidence="2">Uncharacterized protein</fullName>
    </submittedName>
</protein>
<dbReference type="EMBL" id="JACHJI010000017">
    <property type="protein sequence ID" value="MBB4902486.1"/>
    <property type="molecule type" value="Genomic_DNA"/>
</dbReference>
<evidence type="ECO:0000256" key="1">
    <source>
        <dbReference type="SAM" id="MobiDB-lite"/>
    </source>
</evidence>
<name>A0A7W7PWF4_9ACTN</name>
<proteinExistence type="predicted"/>
<reference evidence="2 3" key="1">
    <citation type="submission" date="2020-08" db="EMBL/GenBank/DDBJ databases">
        <title>Genomic Encyclopedia of Type Strains, Phase III (KMG-III): the genomes of soil and plant-associated and newly described type strains.</title>
        <authorList>
            <person name="Whitman W."/>
        </authorList>
    </citation>
    <scope>NUCLEOTIDE SEQUENCE [LARGE SCALE GENOMIC DNA]</scope>
    <source>
        <strain evidence="2 3">CECT 3273</strain>
    </source>
</reference>
<accession>A0A7W7PWF4</accession>
<feature type="region of interest" description="Disordered" evidence="1">
    <location>
        <begin position="1"/>
        <end position="33"/>
    </location>
</feature>
<evidence type="ECO:0000313" key="2">
    <source>
        <dbReference type="EMBL" id="MBB4902486.1"/>
    </source>
</evidence>
<comment type="caution">
    <text evidence="2">The sequence shown here is derived from an EMBL/GenBank/DDBJ whole genome shotgun (WGS) entry which is preliminary data.</text>
</comment>
<evidence type="ECO:0000313" key="3">
    <source>
        <dbReference type="Proteomes" id="UP000579523"/>
    </source>
</evidence>
<dbReference type="AlphaFoldDB" id="A0A7W7PWF4"/>
<keyword evidence="3" id="KW-1185">Reference proteome</keyword>
<gene>
    <name evidence="2" type="ORF">FHS37_006583</name>
</gene>
<sequence length="33" mass="3250">MPDTAAPGEPPAAGQDGPEGNLVILDSAWTTAV</sequence>
<organism evidence="2 3">
    <name type="scientific">Streptomyces griseomycini</name>
    <dbReference type="NCBI Taxonomy" id="66895"/>
    <lineage>
        <taxon>Bacteria</taxon>
        <taxon>Bacillati</taxon>
        <taxon>Actinomycetota</taxon>
        <taxon>Actinomycetes</taxon>
        <taxon>Kitasatosporales</taxon>
        <taxon>Streptomycetaceae</taxon>
        <taxon>Streptomyces</taxon>
    </lineage>
</organism>
<dbReference type="Proteomes" id="UP000579523">
    <property type="component" value="Unassembled WGS sequence"/>
</dbReference>